<dbReference type="Pfam" id="PF01425">
    <property type="entry name" value="Amidase"/>
    <property type="match status" value="1"/>
</dbReference>
<name>A0A841E7B5_9ACTN</name>
<keyword evidence="3" id="KW-0808">Transferase</keyword>
<comment type="caution">
    <text evidence="3">The sequence shown here is derived from an EMBL/GenBank/DDBJ whole genome shotgun (WGS) entry which is preliminary data.</text>
</comment>
<evidence type="ECO:0000259" key="2">
    <source>
        <dbReference type="Pfam" id="PF01425"/>
    </source>
</evidence>
<dbReference type="InterPro" id="IPR036928">
    <property type="entry name" value="AS_sf"/>
</dbReference>
<protein>
    <submittedName>
        <fullName evidence="3">Asp-tRNA(Asn)/Glu-tRNA(Gln) amidotransferase A subunit family amidase</fullName>
    </submittedName>
</protein>
<organism evidence="3 4">
    <name type="scientific">Streptomonospora salina</name>
    <dbReference type="NCBI Taxonomy" id="104205"/>
    <lineage>
        <taxon>Bacteria</taxon>
        <taxon>Bacillati</taxon>
        <taxon>Actinomycetota</taxon>
        <taxon>Actinomycetes</taxon>
        <taxon>Streptosporangiales</taxon>
        <taxon>Nocardiopsidaceae</taxon>
        <taxon>Streptomonospora</taxon>
    </lineage>
</organism>
<dbReference type="EMBL" id="JACHLY010000001">
    <property type="protein sequence ID" value="MBB5998354.1"/>
    <property type="molecule type" value="Genomic_DNA"/>
</dbReference>
<gene>
    <name evidence="3" type="ORF">HNR25_002105</name>
</gene>
<accession>A0A841E7B5</accession>
<dbReference type="Proteomes" id="UP000578077">
    <property type="component" value="Unassembled WGS sequence"/>
</dbReference>
<keyword evidence="4" id="KW-1185">Reference proteome</keyword>
<dbReference type="AlphaFoldDB" id="A0A841E7B5"/>
<feature type="region of interest" description="Disordered" evidence="1">
    <location>
        <begin position="1"/>
        <end position="44"/>
    </location>
</feature>
<reference evidence="3 4" key="1">
    <citation type="submission" date="2020-08" db="EMBL/GenBank/DDBJ databases">
        <title>Sequencing the genomes of 1000 actinobacteria strains.</title>
        <authorList>
            <person name="Klenk H.-P."/>
        </authorList>
    </citation>
    <scope>NUCLEOTIDE SEQUENCE [LARGE SCALE GENOMIC DNA]</scope>
    <source>
        <strain evidence="3 4">DSM 44593</strain>
    </source>
</reference>
<dbReference type="Gene3D" id="3.90.1300.10">
    <property type="entry name" value="Amidase signature (AS) domain"/>
    <property type="match status" value="1"/>
</dbReference>
<evidence type="ECO:0000256" key="1">
    <source>
        <dbReference type="SAM" id="MobiDB-lite"/>
    </source>
</evidence>
<proteinExistence type="predicted"/>
<dbReference type="InterPro" id="IPR023631">
    <property type="entry name" value="Amidase_dom"/>
</dbReference>
<dbReference type="GO" id="GO:0016740">
    <property type="term" value="F:transferase activity"/>
    <property type="evidence" value="ECO:0007669"/>
    <property type="project" value="UniProtKB-KW"/>
</dbReference>
<dbReference type="SUPFAM" id="SSF75304">
    <property type="entry name" value="Amidase signature (AS) enzymes"/>
    <property type="match status" value="1"/>
</dbReference>
<evidence type="ECO:0000313" key="4">
    <source>
        <dbReference type="Proteomes" id="UP000578077"/>
    </source>
</evidence>
<feature type="domain" description="Amidase" evidence="2">
    <location>
        <begin position="1"/>
        <end position="50"/>
    </location>
</feature>
<sequence length="64" mass="6435">MMEFACGMIDDSTPFPVPRNPWHTGTWPGGSSSGTGSGVAAGFFHAGLGTTPRAVSASPPRSAA</sequence>
<feature type="compositionally biased region" description="Gly residues" evidence="1">
    <location>
        <begin position="27"/>
        <end position="39"/>
    </location>
</feature>
<evidence type="ECO:0000313" key="3">
    <source>
        <dbReference type="EMBL" id="MBB5998354.1"/>
    </source>
</evidence>